<dbReference type="NCBIfam" id="TIGR00682">
    <property type="entry name" value="lpxK"/>
    <property type="match status" value="1"/>
</dbReference>
<evidence type="ECO:0000256" key="2">
    <source>
        <dbReference type="ARBA" id="ARBA00004870"/>
    </source>
</evidence>
<dbReference type="GO" id="GO:0009245">
    <property type="term" value="P:lipid A biosynthetic process"/>
    <property type="evidence" value="ECO:0007669"/>
    <property type="project" value="UniProtKB-UniRule"/>
</dbReference>
<evidence type="ECO:0000256" key="3">
    <source>
        <dbReference type="ARBA" id="ARBA00012071"/>
    </source>
</evidence>
<evidence type="ECO:0000256" key="4">
    <source>
        <dbReference type="ARBA" id="ARBA00016436"/>
    </source>
</evidence>
<dbReference type="SUPFAM" id="SSF52540">
    <property type="entry name" value="P-loop containing nucleoside triphosphate hydrolases"/>
    <property type="match status" value="1"/>
</dbReference>
<comment type="caution">
    <text evidence="13">Lacks conserved residue(s) required for the propagation of feature annotation.</text>
</comment>
<keyword evidence="15" id="KW-1185">Reference proteome</keyword>
<keyword evidence="6 13" id="KW-0441">Lipid A biosynthesis</keyword>
<dbReference type="EC" id="2.7.1.130" evidence="3 13"/>
<evidence type="ECO:0000256" key="11">
    <source>
        <dbReference type="ARBA" id="ARBA00023098"/>
    </source>
</evidence>
<gene>
    <name evidence="13 14" type="primary">lpxK</name>
    <name evidence="14" type="ORF">FGM01_09245</name>
</gene>
<dbReference type="PANTHER" id="PTHR42724:SF1">
    <property type="entry name" value="TETRAACYLDISACCHARIDE 4'-KINASE, MITOCHONDRIAL-RELATED"/>
    <property type="match status" value="1"/>
</dbReference>
<reference evidence="14 15" key="1">
    <citation type="submission" date="2019-06" db="EMBL/GenBank/DDBJ databases">
        <title>Gramella sabulilitoris sp. nov., isolated from a marine sand.</title>
        <authorList>
            <person name="Yoon J.-H."/>
        </authorList>
    </citation>
    <scope>NUCLEOTIDE SEQUENCE [LARGE SCALE GENOMIC DNA]</scope>
    <source>
        <strain evidence="14 15">HSMS-1</strain>
    </source>
</reference>
<dbReference type="OrthoDB" id="9766423at2"/>
<keyword evidence="11 13" id="KW-0443">Lipid metabolism</keyword>
<evidence type="ECO:0000256" key="9">
    <source>
        <dbReference type="ARBA" id="ARBA00022777"/>
    </source>
</evidence>
<dbReference type="Pfam" id="PF02606">
    <property type="entry name" value="LpxK"/>
    <property type="match status" value="1"/>
</dbReference>
<evidence type="ECO:0000256" key="10">
    <source>
        <dbReference type="ARBA" id="ARBA00022840"/>
    </source>
</evidence>
<evidence type="ECO:0000256" key="12">
    <source>
        <dbReference type="ARBA" id="ARBA00029757"/>
    </source>
</evidence>
<accession>A0A550I3L9</accession>
<evidence type="ECO:0000313" key="14">
    <source>
        <dbReference type="EMBL" id="TRO65573.1"/>
    </source>
</evidence>
<dbReference type="HAMAP" id="MF_00409">
    <property type="entry name" value="LpxK"/>
    <property type="match status" value="1"/>
</dbReference>
<keyword evidence="7 13" id="KW-0808">Transferase</keyword>
<evidence type="ECO:0000256" key="13">
    <source>
        <dbReference type="HAMAP-Rule" id="MF_00409"/>
    </source>
</evidence>
<sequence>MPNPRKLLYPFSLIYHGVTRVRNKLYDNNILKFRSYDLPVIAVGNLNMGGTGKSPMIEFLLRILNEHLKVATLSRGYKRESKGFQLVAESDSVSKSGDEPLQFKNKYPDVIVAVDADRQEGIRELLKFKPDVILLDDAFQHRKVKAGFYILLTAYGDLFVDDLILPAGNLRESSSGARRADVIIVTKCPNDLSEAEQKKICNRLKPESHQAVFFSSIKYSDNVISKVGERSLEGLKSRDFVLVTGIANPAPLLEFLKSKNFQPKHYKFSDHHNFSKSELEQLQQEPAILTTEKDYMRLRDKIPAEKLYYLPIEVEFLERGEKQFTEKIKLYVNKKEV</sequence>
<comment type="catalytic activity">
    <reaction evidence="13">
        <text>a lipid A disaccharide + ATP = a lipid IVA + ADP + H(+)</text>
        <dbReference type="Rhea" id="RHEA:67840"/>
        <dbReference type="ChEBI" id="CHEBI:15378"/>
        <dbReference type="ChEBI" id="CHEBI:30616"/>
        <dbReference type="ChEBI" id="CHEBI:176343"/>
        <dbReference type="ChEBI" id="CHEBI:176425"/>
        <dbReference type="ChEBI" id="CHEBI:456216"/>
        <dbReference type="EC" id="2.7.1.130"/>
    </reaction>
</comment>
<evidence type="ECO:0000256" key="5">
    <source>
        <dbReference type="ARBA" id="ARBA00022516"/>
    </source>
</evidence>
<organism evidence="14 15">
    <name type="scientific">Christiangramia sabulilitoris</name>
    <dbReference type="NCBI Taxonomy" id="2583991"/>
    <lineage>
        <taxon>Bacteria</taxon>
        <taxon>Pseudomonadati</taxon>
        <taxon>Bacteroidota</taxon>
        <taxon>Flavobacteriia</taxon>
        <taxon>Flavobacteriales</taxon>
        <taxon>Flavobacteriaceae</taxon>
        <taxon>Christiangramia</taxon>
    </lineage>
</organism>
<evidence type="ECO:0000313" key="15">
    <source>
        <dbReference type="Proteomes" id="UP000315131"/>
    </source>
</evidence>
<dbReference type="RefSeq" id="WP_143410889.1">
    <property type="nucleotide sequence ID" value="NZ_VHSF01000002.1"/>
</dbReference>
<proteinExistence type="inferred from homology"/>
<comment type="pathway">
    <text evidence="2 13">Glycolipid biosynthesis; lipid IV(A) biosynthesis; lipid IV(A) from (3R)-3-hydroxytetradecanoyl-[acyl-carrier-protein] and UDP-N-acetyl-alpha-D-glucosamine: step 6/6.</text>
</comment>
<keyword evidence="8 13" id="KW-0547">Nucleotide-binding</keyword>
<evidence type="ECO:0000256" key="6">
    <source>
        <dbReference type="ARBA" id="ARBA00022556"/>
    </source>
</evidence>
<keyword evidence="10 13" id="KW-0067">ATP-binding</keyword>
<dbReference type="UniPathway" id="UPA00359">
    <property type="reaction ID" value="UER00482"/>
</dbReference>
<dbReference type="EMBL" id="VHSF01000002">
    <property type="protein sequence ID" value="TRO65573.1"/>
    <property type="molecule type" value="Genomic_DNA"/>
</dbReference>
<dbReference type="InterPro" id="IPR027417">
    <property type="entry name" value="P-loop_NTPase"/>
</dbReference>
<comment type="similarity">
    <text evidence="13">Belongs to the LpxK family.</text>
</comment>
<dbReference type="GO" id="GO:0005886">
    <property type="term" value="C:plasma membrane"/>
    <property type="evidence" value="ECO:0007669"/>
    <property type="project" value="TreeGrafter"/>
</dbReference>
<keyword evidence="9 13" id="KW-0418">Kinase</keyword>
<evidence type="ECO:0000256" key="1">
    <source>
        <dbReference type="ARBA" id="ARBA00002274"/>
    </source>
</evidence>
<protein>
    <recommendedName>
        <fullName evidence="4 13">Tetraacyldisaccharide 4'-kinase</fullName>
        <ecNumber evidence="3 13">2.7.1.130</ecNumber>
    </recommendedName>
    <alternativeName>
        <fullName evidence="12 13">Lipid A 4'-kinase</fullName>
    </alternativeName>
</protein>
<dbReference type="PANTHER" id="PTHR42724">
    <property type="entry name" value="TETRAACYLDISACCHARIDE 4'-KINASE"/>
    <property type="match status" value="1"/>
</dbReference>
<dbReference type="AlphaFoldDB" id="A0A550I3L9"/>
<dbReference type="GO" id="GO:0005524">
    <property type="term" value="F:ATP binding"/>
    <property type="evidence" value="ECO:0007669"/>
    <property type="project" value="UniProtKB-UniRule"/>
</dbReference>
<evidence type="ECO:0000256" key="7">
    <source>
        <dbReference type="ARBA" id="ARBA00022679"/>
    </source>
</evidence>
<evidence type="ECO:0000256" key="8">
    <source>
        <dbReference type="ARBA" id="ARBA00022741"/>
    </source>
</evidence>
<keyword evidence="5 13" id="KW-0444">Lipid biosynthesis</keyword>
<name>A0A550I3L9_9FLAO</name>
<dbReference type="Proteomes" id="UP000315131">
    <property type="component" value="Unassembled WGS sequence"/>
</dbReference>
<dbReference type="InterPro" id="IPR003758">
    <property type="entry name" value="LpxK"/>
</dbReference>
<dbReference type="GO" id="GO:0009029">
    <property type="term" value="F:lipid-A 4'-kinase activity"/>
    <property type="evidence" value="ECO:0007669"/>
    <property type="project" value="UniProtKB-UniRule"/>
</dbReference>
<comment type="caution">
    <text evidence="14">The sequence shown here is derived from an EMBL/GenBank/DDBJ whole genome shotgun (WGS) entry which is preliminary data.</text>
</comment>
<comment type="function">
    <text evidence="1 13">Transfers the gamma-phosphate of ATP to the 4'-position of a tetraacyldisaccharide 1-phosphate intermediate (termed DS-1-P) to form tetraacyldisaccharide 1,4'-bis-phosphate (lipid IVA).</text>
</comment>
<dbReference type="GO" id="GO:0009244">
    <property type="term" value="P:lipopolysaccharide core region biosynthetic process"/>
    <property type="evidence" value="ECO:0007669"/>
    <property type="project" value="TreeGrafter"/>
</dbReference>